<proteinExistence type="predicted"/>
<dbReference type="AlphaFoldDB" id="D7KPF5"/>
<evidence type="ECO:0000313" key="1">
    <source>
        <dbReference type="EMBL" id="EFH68986.1"/>
    </source>
</evidence>
<accession>D7KPF5</accession>
<reference evidence="2" key="1">
    <citation type="journal article" date="2011" name="Nat. Genet.">
        <title>The Arabidopsis lyrata genome sequence and the basis of rapid genome size change.</title>
        <authorList>
            <person name="Hu T.T."/>
            <person name="Pattyn P."/>
            <person name="Bakker E.G."/>
            <person name="Cao J."/>
            <person name="Cheng J.-F."/>
            <person name="Clark R.M."/>
            <person name="Fahlgren N."/>
            <person name="Fawcett J.A."/>
            <person name="Grimwood J."/>
            <person name="Gundlach H."/>
            <person name="Haberer G."/>
            <person name="Hollister J.D."/>
            <person name="Ossowski S."/>
            <person name="Ottilar R.P."/>
            <person name="Salamov A.A."/>
            <person name="Schneeberger K."/>
            <person name="Spannagl M."/>
            <person name="Wang X."/>
            <person name="Yang L."/>
            <person name="Nasrallah M.E."/>
            <person name="Bergelson J."/>
            <person name="Carrington J.C."/>
            <person name="Gaut B.S."/>
            <person name="Schmutz J."/>
            <person name="Mayer K.F.X."/>
            <person name="Van de Peer Y."/>
            <person name="Grigoriev I.V."/>
            <person name="Nordborg M."/>
            <person name="Weigel D."/>
            <person name="Guo Y.-L."/>
        </authorList>
    </citation>
    <scope>NUCLEOTIDE SEQUENCE [LARGE SCALE GENOMIC DNA]</scope>
    <source>
        <strain evidence="2">cv. MN47</strain>
    </source>
</reference>
<sequence>MQPDPLTEALESVVGGDNDQFGGRLQAAELDAEVLKTFYESCYKLMSLSKPYDYMRPQIRWVKAYVFFIL</sequence>
<evidence type="ECO:0000313" key="2">
    <source>
        <dbReference type="Proteomes" id="UP000008694"/>
    </source>
</evidence>
<dbReference type="EMBL" id="GL348713">
    <property type="protein sequence ID" value="EFH68986.1"/>
    <property type="molecule type" value="Genomic_DNA"/>
</dbReference>
<gene>
    <name evidence="1" type="ORF">ARALYDRAFT_888659</name>
</gene>
<name>D7KPF5_ARALL</name>
<dbReference type="Proteomes" id="UP000008694">
    <property type="component" value="Unassembled WGS sequence"/>
</dbReference>
<organism evidence="2">
    <name type="scientific">Arabidopsis lyrata subsp. lyrata</name>
    <name type="common">Lyre-leaved rock-cress</name>
    <dbReference type="NCBI Taxonomy" id="81972"/>
    <lineage>
        <taxon>Eukaryota</taxon>
        <taxon>Viridiplantae</taxon>
        <taxon>Streptophyta</taxon>
        <taxon>Embryophyta</taxon>
        <taxon>Tracheophyta</taxon>
        <taxon>Spermatophyta</taxon>
        <taxon>Magnoliopsida</taxon>
        <taxon>eudicotyledons</taxon>
        <taxon>Gunneridae</taxon>
        <taxon>Pentapetalae</taxon>
        <taxon>rosids</taxon>
        <taxon>malvids</taxon>
        <taxon>Brassicales</taxon>
        <taxon>Brassicaceae</taxon>
        <taxon>Camelineae</taxon>
        <taxon>Arabidopsis</taxon>
    </lineage>
</organism>
<protein>
    <submittedName>
        <fullName evidence="1">Uncharacterized protein</fullName>
    </submittedName>
</protein>
<keyword evidence="2" id="KW-1185">Reference proteome</keyword>
<dbReference type="HOGENOM" id="CLU_2761207_0_0_1"/>
<dbReference type="Gramene" id="scaffold_101453.1">
    <property type="protein sequence ID" value="scaffold_101453.1"/>
    <property type="gene ID" value="scaffold_101453.1"/>
</dbReference>